<feature type="compositionally biased region" description="Basic and acidic residues" evidence="1">
    <location>
        <begin position="242"/>
        <end position="252"/>
    </location>
</feature>
<feature type="compositionally biased region" description="Basic and acidic residues" evidence="1">
    <location>
        <begin position="394"/>
        <end position="403"/>
    </location>
</feature>
<protein>
    <submittedName>
        <fullName evidence="2">Uncharacterized protein</fullName>
    </submittedName>
</protein>
<gene>
    <name evidence="2" type="ORF">IWX90DRAFT_264921</name>
</gene>
<feature type="compositionally biased region" description="Low complexity" evidence="1">
    <location>
        <begin position="442"/>
        <end position="459"/>
    </location>
</feature>
<evidence type="ECO:0000313" key="2">
    <source>
        <dbReference type="EMBL" id="KAK8161285.1"/>
    </source>
</evidence>
<dbReference type="Proteomes" id="UP001456524">
    <property type="component" value="Unassembled WGS sequence"/>
</dbReference>
<reference evidence="2 3" key="1">
    <citation type="journal article" date="2022" name="G3 (Bethesda)">
        <title>Enemy or ally: a genomic approach to elucidate the lifestyle of Phyllosticta citrichinaensis.</title>
        <authorList>
            <person name="Buijs V.A."/>
            <person name="Groenewald J.Z."/>
            <person name="Haridas S."/>
            <person name="LaButti K.M."/>
            <person name="Lipzen A."/>
            <person name="Martin F.M."/>
            <person name="Barry K."/>
            <person name="Grigoriev I.V."/>
            <person name="Crous P.W."/>
            <person name="Seidl M.F."/>
        </authorList>
    </citation>
    <scope>NUCLEOTIDE SEQUENCE [LARGE SCALE GENOMIC DNA]</scope>
    <source>
        <strain evidence="2 3">CBS 129764</strain>
    </source>
</reference>
<feature type="compositionally biased region" description="Low complexity" evidence="1">
    <location>
        <begin position="287"/>
        <end position="299"/>
    </location>
</feature>
<name>A0ABR1XM80_9PEZI</name>
<evidence type="ECO:0000313" key="3">
    <source>
        <dbReference type="Proteomes" id="UP001456524"/>
    </source>
</evidence>
<feature type="region of interest" description="Disordered" evidence="1">
    <location>
        <begin position="212"/>
        <end position="486"/>
    </location>
</feature>
<comment type="caution">
    <text evidence="2">The sequence shown here is derived from an EMBL/GenBank/DDBJ whole genome shotgun (WGS) entry which is preliminary data.</text>
</comment>
<feature type="compositionally biased region" description="Low complexity" evidence="1">
    <location>
        <begin position="219"/>
        <end position="238"/>
    </location>
</feature>
<accession>A0ABR1XM80</accession>
<sequence length="486" mass="52129">MRATDDYSCALAHSSPSAAAYTPLAQKSFGRPSAALALDPGPSLPHTIEGGQTLEILKERANKLNEVADRLFVVVEKARSMGWSPRAHYMRPVYIQKLNKWRRAKVEAANADLAVQEVEAPVDPSWESRLRFAFLLWCRDNDGGLHSLHTENHQARNKRTFARVGRIYAPGRWAAAPGDEIINTSWYFGKAPWEQESDEAEEKLKQPVDYTASPICLDSSPRPQSSPLSSRAPAPSGSPKRHRDDDNADDGRPSSPKRPHLIDIVPISPPPPAPAVLPVGITSHPQPVVSIPSSAARPASVPPPSASPWVISRQKCHRKDDNEGAAQYSNKPNPKRIRISTPRQLRASSAPPILVPSSRPSSHPPVSTLSSGARCSSVPPPTPSPWVIAGPKRRRDDGDEGARRPSTPKRIRLSILRPQRAGSAPPVVVARTGDSSCGITGSSTTATTSSTTQTPTAAASPPPSQPSLSQSPLLSVNSSNSPPASG</sequence>
<proteinExistence type="predicted"/>
<evidence type="ECO:0000256" key="1">
    <source>
        <dbReference type="SAM" id="MobiDB-lite"/>
    </source>
</evidence>
<organism evidence="2 3">
    <name type="scientific">Phyllosticta citrichinensis</name>
    <dbReference type="NCBI Taxonomy" id="1130410"/>
    <lineage>
        <taxon>Eukaryota</taxon>
        <taxon>Fungi</taxon>
        <taxon>Dikarya</taxon>
        <taxon>Ascomycota</taxon>
        <taxon>Pezizomycotina</taxon>
        <taxon>Dothideomycetes</taxon>
        <taxon>Dothideomycetes incertae sedis</taxon>
        <taxon>Botryosphaeriales</taxon>
        <taxon>Phyllostictaceae</taxon>
        <taxon>Phyllosticta</taxon>
    </lineage>
</organism>
<feature type="compositionally biased region" description="Low complexity" evidence="1">
    <location>
        <begin position="355"/>
        <end position="367"/>
    </location>
</feature>
<feature type="compositionally biased region" description="Low complexity" evidence="1">
    <location>
        <begin position="466"/>
        <end position="486"/>
    </location>
</feature>
<keyword evidence="3" id="KW-1185">Reference proteome</keyword>
<dbReference type="EMBL" id="JBBWUH010000007">
    <property type="protein sequence ID" value="KAK8161285.1"/>
    <property type="molecule type" value="Genomic_DNA"/>
</dbReference>